<keyword evidence="5" id="KW-0862">Zinc</keyword>
<feature type="domain" description="Zinc finger C2H2 LYAR-type" evidence="8">
    <location>
        <begin position="4"/>
        <end position="22"/>
    </location>
</feature>
<dbReference type="OrthoDB" id="21474at2759"/>
<proteinExistence type="predicted"/>
<dbReference type="GO" id="GO:0006364">
    <property type="term" value="P:rRNA processing"/>
    <property type="evidence" value="ECO:0007669"/>
    <property type="project" value="TreeGrafter"/>
</dbReference>
<dbReference type="GO" id="GO:0000122">
    <property type="term" value="P:negative regulation of transcription by RNA polymerase II"/>
    <property type="evidence" value="ECO:0007669"/>
    <property type="project" value="TreeGrafter"/>
</dbReference>
<sequence>MLFHRGEEYASHVKCISEDQKYGGSNYVSKESKGEKKQEEWVINIQEKVANSQNMDPQLRNLLQNIITYTNIPRKEAKFRGRGPAKGKKKKVRKRPT</sequence>
<feature type="region of interest" description="Disordered" evidence="7">
    <location>
        <begin position="77"/>
        <end position="97"/>
    </location>
</feature>
<evidence type="ECO:0000313" key="10">
    <source>
        <dbReference type="Proteomes" id="UP000324222"/>
    </source>
</evidence>
<evidence type="ECO:0000256" key="6">
    <source>
        <dbReference type="ARBA" id="ARBA00023242"/>
    </source>
</evidence>
<protein>
    <recommendedName>
        <fullName evidence="8">Zinc finger C2H2 LYAR-type domain-containing protein</fullName>
    </recommendedName>
</protein>
<dbReference type="Pfam" id="PF08790">
    <property type="entry name" value="zf-LYAR"/>
    <property type="match status" value="1"/>
</dbReference>
<comment type="caution">
    <text evidence="9">The sequence shown here is derived from an EMBL/GenBank/DDBJ whole genome shotgun (WGS) entry which is preliminary data.</text>
</comment>
<dbReference type="PANTHER" id="PTHR13100">
    <property type="entry name" value="CELL GROWTH-REGULATING NUCLEOLAR PROTEIN LYAR"/>
    <property type="match status" value="1"/>
</dbReference>
<evidence type="ECO:0000256" key="3">
    <source>
        <dbReference type="ARBA" id="ARBA00022737"/>
    </source>
</evidence>
<feature type="compositionally biased region" description="Basic residues" evidence="7">
    <location>
        <begin position="80"/>
        <end position="97"/>
    </location>
</feature>
<evidence type="ECO:0000256" key="1">
    <source>
        <dbReference type="ARBA" id="ARBA00004123"/>
    </source>
</evidence>
<evidence type="ECO:0000256" key="2">
    <source>
        <dbReference type="ARBA" id="ARBA00022723"/>
    </source>
</evidence>
<keyword evidence="6" id="KW-0539">Nucleus</keyword>
<evidence type="ECO:0000313" key="9">
    <source>
        <dbReference type="EMBL" id="MPC88208.1"/>
    </source>
</evidence>
<dbReference type="AlphaFoldDB" id="A0A5B7J5I3"/>
<keyword evidence="10" id="KW-1185">Reference proteome</keyword>
<evidence type="ECO:0000256" key="7">
    <source>
        <dbReference type="SAM" id="MobiDB-lite"/>
    </source>
</evidence>
<evidence type="ECO:0000259" key="8">
    <source>
        <dbReference type="Pfam" id="PF08790"/>
    </source>
</evidence>
<keyword evidence="2" id="KW-0479">Metal-binding</keyword>
<evidence type="ECO:0000256" key="4">
    <source>
        <dbReference type="ARBA" id="ARBA00022771"/>
    </source>
</evidence>
<dbReference type="GO" id="GO:0005730">
    <property type="term" value="C:nucleolus"/>
    <property type="evidence" value="ECO:0007669"/>
    <property type="project" value="TreeGrafter"/>
</dbReference>
<dbReference type="GO" id="GO:0008270">
    <property type="term" value="F:zinc ion binding"/>
    <property type="evidence" value="ECO:0007669"/>
    <property type="project" value="UniProtKB-KW"/>
</dbReference>
<dbReference type="GO" id="GO:0003677">
    <property type="term" value="F:DNA binding"/>
    <property type="evidence" value="ECO:0007669"/>
    <property type="project" value="InterPro"/>
</dbReference>
<organism evidence="9 10">
    <name type="scientific">Portunus trituberculatus</name>
    <name type="common">Swimming crab</name>
    <name type="synonym">Neptunus trituberculatus</name>
    <dbReference type="NCBI Taxonomy" id="210409"/>
    <lineage>
        <taxon>Eukaryota</taxon>
        <taxon>Metazoa</taxon>
        <taxon>Ecdysozoa</taxon>
        <taxon>Arthropoda</taxon>
        <taxon>Crustacea</taxon>
        <taxon>Multicrustacea</taxon>
        <taxon>Malacostraca</taxon>
        <taxon>Eumalacostraca</taxon>
        <taxon>Eucarida</taxon>
        <taxon>Decapoda</taxon>
        <taxon>Pleocyemata</taxon>
        <taxon>Brachyura</taxon>
        <taxon>Eubrachyura</taxon>
        <taxon>Portunoidea</taxon>
        <taxon>Portunidae</taxon>
        <taxon>Portuninae</taxon>
        <taxon>Portunus</taxon>
    </lineage>
</organism>
<name>A0A5B7J5I3_PORTR</name>
<reference evidence="9 10" key="1">
    <citation type="submission" date="2019-05" db="EMBL/GenBank/DDBJ databases">
        <title>Another draft genome of Portunus trituberculatus and its Hox gene families provides insights of decapod evolution.</title>
        <authorList>
            <person name="Jeong J.-H."/>
            <person name="Song I."/>
            <person name="Kim S."/>
            <person name="Choi T."/>
            <person name="Kim D."/>
            <person name="Ryu S."/>
            <person name="Kim W."/>
        </authorList>
    </citation>
    <scope>NUCLEOTIDE SEQUENCE [LARGE SCALE GENOMIC DNA]</scope>
    <source>
        <tissue evidence="9">Muscle</tissue>
    </source>
</reference>
<dbReference type="PANTHER" id="PTHR13100:SF10">
    <property type="entry name" value="CELL GROWTH-REGULATING NUCLEOLAR PROTEIN"/>
    <property type="match status" value="1"/>
</dbReference>
<keyword evidence="4" id="KW-0863">Zinc-finger</keyword>
<keyword evidence="3" id="KW-0677">Repeat</keyword>
<gene>
    <name evidence="9" type="primary">C16C10.8</name>
    <name evidence="9" type="ORF">E2C01_083106</name>
</gene>
<dbReference type="EMBL" id="VSRR010077017">
    <property type="protein sequence ID" value="MPC88208.1"/>
    <property type="molecule type" value="Genomic_DNA"/>
</dbReference>
<dbReference type="Proteomes" id="UP000324222">
    <property type="component" value="Unassembled WGS sequence"/>
</dbReference>
<comment type="subcellular location">
    <subcellularLocation>
        <location evidence="1">Nucleus</location>
    </subcellularLocation>
</comment>
<dbReference type="InterPro" id="IPR014898">
    <property type="entry name" value="Znf_C2H2_LYAR"/>
</dbReference>
<evidence type="ECO:0000256" key="5">
    <source>
        <dbReference type="ARBA" id="ARBA00022833"/>
    </source>
</evidence>
<accession>A0A5B7J5I3</accession>
<dbReference type="InterPro" id="IPR039999">
    <property type="entry name" value="LYAR"/>
</dbReference>